<keyword evidence="1" id="KW-1133">Transmembrane helix</keyword>
<proteinExistence type="predicted"/>
<accession>A0A0A0KWC6</accession>
<reference evidence="2 3" key="3">
    <citation type="journal article" date="2010" name="BMC Genomics">
        <title>Transcriptome sequencing and comparative analysis of cucumber flowers with different sex types.</title>
        <authorList>
            <person name="Guo S."/>
            <person name="Zheng Y."/>
            <person name="Joung J.G."/>
            <person name="Liu S."/>
            <person name="Zhang Z."/>
            <person name="Crasta O.R."/>
            <person name="Sobral B.W."/>
            <person name="Xu Y."/>
            <person name="Huang S."/>
            <person name="Fei Z."/>
        </authorList>
    </citation>
    <scope>NUCLEOTIDE SEQUENCE [LARGE SCALE GENOMIC DNA]</scope>
    <source>
        <strain evidence="3">cv. 9930</strain>
    </source>
</reference>
<dbReference type="Proteomes" id="UP000029981">
    <property type="component" value="Chromosome 4"/>
</dbReference>
<feature type="transmembrane region" description="Helical" evidence="1">
    <location>
        <begin position="33"/>
        <end position="54"/>
    </location>
</feature>
<keyword evidence="1" id="KW-0812">Transmembrane</keyword>
<name>A0A0A0KWC6_CUCSA</name>
<reference evidence="2 3" key="2">
    <citation type="journal article" date="2009" name="PLoS ONE">
        <title>An integrated genetic and cytogenetic map of the cucumber genome.</title>
        <authorList>
            <person name="Ren Y."/>
            <person name="Zhang Z."/>
            <person name="Liu J."/>
            <person name="Staub J.E."/>
            <person name="Han Y."/>
            <person name="Cheng Z."/>
            <person name="Li X."/>
            <person name="Lu J."/>
            <person name="Miao H."/>
            <person name="Kang H."/>
            <person name="Xie B."/>
            <person name="Gu X."/>
            <person name="Wang X."/>
            <person name="Du Y."/>
            <person name="Jin W."/>
            <person name="Huang S."/>
        </authorList>
    </citation>
    <scope>NUCLEOTIDE SEQUENCE [LARGE SCALE GENOMIC DNA]</scope>
    <source>
        <strain evidence="3">cv. 9930</strain>
    </source>
</reference>
<gene>
    <name evidence="2" type="ORF">Csa_4G166970</name>
</gene>
<dbReference type="Gramene" id="KGN53853">
    <property type="protein sequence ID" value="KGN53853"/>
    <property type="gene ID" value="Csa_4G166970"/>
</dbReference>
<protein>
    <submittedName>
        <fullName evidence="2">Uncharacterized protein</fullName>
    </submittedName>
</protein>
<dbReference type="EMBL" id="CM002925">
    <property type="protein sequence ID" value="KGN53853.1"/>
    <property type="molecule type" value="Genomic_DNA"/>
</dbReference>
<dbReference type="STRING" id="3659.A0A0A0KWC6"/>
<dbReference type="PANTHER" id="PTHR33429:SF19">
    <property type="entry name" value="FISSION REGULATOR-LIKE PROTEIN"/>
    <property type="match status" value="1"/>
</dbReference>
<evidence type="ECO:0000256" key="1">
    <source>
        <dbReference type="SAM" id="Phobius"/>
    </source>
</evidence>
<reference evidence="2 3" key="1">
    <citation type="journal article" date="2009" name="Nat. Genet.">
        <title>The genome of the cucumber, Cucumis sativus L.</title>
        <authorList>
            <person name="Huang S."/>
            <person name="Li R."/>
            <person name="Zhang Z."/>
            <person name="Li L."/>
            <person name="Gu X."/>
            <person name="Fan W."/>
            <person name="Lucas W.J."/>
            <person name="Wang X."/>
            <person name="Xie B."/>
            <person name="Ni P."/>
            <person name="Ren Y."/>
            <person name="Zhu H."/>
            <person name="Li J."/>
            <person name="Lin K."/>
            <person name="Jin W."/>
            <person name="Fei Z."/>
            <person name="Li G."/>
            <person name="Staub J."/>
            <person name="Kilian A."/>
            <person name="van der Vossen E.A."/>
            <person name="Wu Y."/>
            <person name="Guo J."/>
            <person name="He J."/>
            <person name="Jia Z."/>
            <person name="Ren Y."/>
            <person name="Tian G."/>
            <person name="Lu Y."/>
            <person name="Ruan J."/>
            <person name="Qian W."/>
            <person name="Wang M."/>
            <person name="Huang Q."/>
            <person name="Li B."/>
            <person name="Xuan Z."/>
            <person name="Cao J."/>
            <person name="Asan"/>
            <person name="Wu Z."/>
            <person name="Zhang J."/>
            <person name="Cai Q."/>
            <person name="Bai Y."/>
            <person name="Zhao B."/>
            <person name="Han Y."/>
            <person name="Li Y."/>
            <person name="Li X."/>
            <person name="Wang S."/>
            <person name="Shi Q."/>
            <person name="Liu S."/>
            <person name="Cho W.K."/>
            <person name="Kim J.Y."/>
            <person name="Xu Y."/>
            <person name="Heller-Uszynska K."/>
            <person name="Miao H."/>
            <person name="Cheng Z."/>
            <person name="Zhang S."/>
            <person name="Wu J."/>
            <person name="Yang Y."/>
            <person name="Kang H."/>
            <person name="Li M."/>
            <person name="Liang H."/>
            <person name="Ren X."/>
            <person name="Shi Z."/>
            <person name="Wen M."/>
            <person name="Jian M."/>
            <person name="Yang H."/>
            <person name="Zhang G."/>
            <person name="Yang Z."/>
            <person name="Chen R."/>
            <person name="Liu S."/>
            <person name="Li J."/>
            <person name="Ma L."/>
            <person name="Liu H."/>
            <person name="Zhou Y."/>
            <person name="Zhao J."/>
            <person name="Fang X."/>
            <person name="Li G."/>
            <person name="Fang L."/>
            <person name="Li Y."/>
            <person name="Liu D."/>
            <person name="Zheng H."/>
            <person name="Zhang Y."/>
            <person name="Qin N."/>
            <person name="Li Z."/>
            <person name="Yang G."/>
            <person name="Yang S."/>
            <person name="Bolund L."/>
            <person name="Kristiansen K."/>
            <person name="Zheng H."/>
            <person name="Li S."/>
            <person name="Zhang X."/>
            <person name="Yang H."/>
            <person name="Wang J."/>
            <person name="Sun R."/>
            <person name="Zhang B."/>
            <person name="Jiang S."/>
            <person name="Wang J."/>
            <person name="Du Y."/>
            <person name="Li S."/>
        </authorList>
    </citation>
    <scope>NUCLEOTIDE SEQUENCE [LARGE SCALE GENOMIC DNA]</scope>
    <source>
        <strain evidence="3">cv. 9930</strain>
    </source>
</reference>
<dbReference type="PANTHER" id="PTHR33429">
    <property type="entry name" value="OS02G0708000 PROTEIN-RELATED"/>
    <property type="match status" value="1"/>
</dbReference>
<dbReference type="AlphaFoldDB" id="A0A0A0KWC6"/>
<evidence type="ECO:0000313" key="3">
    <source>
        <dbReference type="Proteomes" id="UP000029981"/>
    </source>
</evidence>
<organism evidence="2 3">
    <name type="scientific">Cucumis sativus</name>
    <name type="common">Cucumber</name>
    <dbReference type="NCBI Taxonomy" id="3659"/>
    <lineage>
        <taxon>Eukaryota</taxon>
        <taxon>Viridiplantae</taxon>
        <taxon>Streptophyta</taxon>
        <taxon>Embryophyta</taxon>
        <taxon>Tracheophyta</taxon>
        <taxon>Spermatophyta</taxon>
        <taxon>Magnoliopsida</taxon>
        <taxon>eudicotyledons</taxon>
        <taxon>Gunneridae</taxon>
        <taxon>Pentapetalae</taxon>
        <taxon>rosids</taxon>
        <taxon>fabids</taxon>
        <taxon>Cucurbitales</taxon>
        <taxon>Cucurbitaceae</taxon>
        <taxon>Benincaseae</taxon>
        <taxon>Cucumis</taxon>
    </lineage>
</organism>
<reference evidence="2 3" key="4">
    <citation type="journal article" date="2011" name="BMC Genomics">
        <title>RNA-Seq improves annotation of protein-coding genes in the cucumber genome.</title>
        <authorList>
            <person name="Li Z."/>
            <person name="Zhang Z."/>
            <person name="Yan P."/>
            <person name="Huang S."/>
            <person name="Fei Z."/>
            <person name="Lin K."/>
        </authorList>
    </citation>
    <scope>NUCLEOTIDE SEQUENCE [LARGE SCALE GENOMIC DNA]</scope>
    <source>
        <strain evidence="3">cv. 9930</strain>
    </source>
</reference>
<dbReference type="OMA" id="DIECWVE"/>
<keyword evidence="1" id="KW-0472">Membrane</keyword>
<evidence type="ECO:0000313" key="2">
    <source>
        <dbReference type="EMBL" id="KGN53853.1"/>
    </source>
</evidence>
<keyword evidence="3" id="KW-1185">Reference proteome</keyword>
<sequence>MRAAPPNAIKLDGQMQLLPEPPAEPSHSTRHSLHTLLVLLAAITILGVIARVFARLCGGGTDDDNIEGWVQTRCNSCIDGSSPPPSQVAEEEKK</sequence>